<dbReference type="SUPFAM" id="SSF48403">
    <property type="entry name" value="Ankyrin repeat"/>
    <property type="match status" value="1"/>
</dbReference>
<dbReference type="Gene3D" id="1.10.510.10">
    <property type="entry name" value="Transferase(Phosphotransferase) domain 1"/>
    <property type="match status" value="1"/>
</dbReference>
<dbReference type="PROSITE" id="PS50011">
    <property type="entry name" value="PROTEIN_KINASE_DOM"/>
    <property type="match status" value="1"/>
</dbReference>
<dbReference type="PANTHER" id="PTHR24184">
    <property type="entry name" value="SI:CH211-189E2.2"/>
    <property type="match status" value="1"/>
</dbReference>
<dbReference type="EMBL" id="JXTI01000042">
    <property type="protein sequence ID" value="KWX14155.1"/>
    <property type="molecule type" value="Genomic_DNA"/>
</dbReference>
<keyword evidence="2" id="KW-0418">Kinase</keyword>
<dbReference type="SMART" id="SM00220">
    <property type="entry name" value="S_TKc"/>
    <property type="match status" value="1"/>
</dbReference>
<comment type="caution">
    <text evidence="2">The sequence shown here is derived from an EMBL/GenBank/DDBJ whole genome shotgun (WGS) entry which is preliminary data.</text>
</comment>
<dbReference type="OrthoDB" id="4062651at2759"/>
<reference evidence="2 3" key="1">
    <citation type="journal article" date="2015" name="Mol. Biochem. Parasitol.">
        <title>Identification of polymorphic genes for use in assemblage B genotyping assays through comparative genomics of multiple assemblage B Giardia duodenalis isolates.</title>
        <authorList>
            <person name="Wielinga C."/>
            <person name="Thompson R.C."/>
            <person name="Monis P."/>
            <person name="Ryan U."/>
        </authorList>
    </citation>
    <scope>NUCLEOTIDE SEQUENCE [LARGE SCALE GENOMIC DNA]</scope>
    <source>
        <strain evidence="2 3">BAH15c1</strain>
    </source>
</reference>
<dbReference type="CDD" id="cd00180">
    <property type="entry name" value="PKc"/>
    <property type="match status" value="1"/>
</dbReference>
<dbReference type="AlphaFoldDB" id="A0A132NVP4"/>
<keyword evidence="2" id="KW-0723">Serine/threonine-protein kinase</keyword>
<dbReference type="Proteomes" id="UP000070089">
    <property type="component" value="Unassembled WGS sequence"/>
</dbReference>
<dbReference type="SMART" id="SM00248">
    <property type="entry name" value="ANK"/>
    <property type="match status" value="4"/>
</dbReference>
<dbReference type="Pfam" id="PF00069">
    <property type="entry name" value="Pkinase"/>
    <property type="match status" value="1"/>
</dbReference>
<accession>A0A132NVP4</accession>
<dbReference type="VEuPathDB" id="GiardiaDB:QR46_1852"/>
<dbReference type="InterPro" id="IPR011009">
    <property type="entry name" value="Kinase-like_dom_sf"/>
</dbReference>
<dbReference type="GO" id="GO:0005524">
    <property type="term" value="F:ATP binding"/>
    <property type="evidence" value="ECO:0007669"/>
    <property type="project" value="InterPro"/>
</dbReference>
<sequence>MHGSWAHLYSDVHILAQKRRWTSYHACRVDTKEKVSLKRICFSTLSTRESNTLAQAYSQLESLSSSYIVKCSVTHYSPGDCLLLESPLEEGHNLIDHVKHTQVPCGPVSEDVLWLILFQISMGLAYLHTPIGKGIILHRNLTPTNVIVMERGAIKLSDIWLGPFFSDDDTAAFQAPELRTCGSFSSKVDIYSLGCIAATLCMDCNLDTDTVTRFMLESRGYTSALITLLLACLDPDPSMRPAAWDVAEQSAVISELRSTKLRSQMTTIKIEEVAAVPPVKHANSKTSLMLAAERGSLVGVKALLYEAGTVWSGPRELSGTDVITATAASLSLFHGHSECFKVLANLEVGLAGVTPLMLYTTGTVELPSDPAALEAVVAMHCTAKCMGITALMIASLCNICALFPLLREELLLLDDYGRSALAYLRGAERDTCTALLRIAEEDNTQLHPLSRQLILDEQIDTALLYETDDLWTKDRTGWCPLLYAISFNRLHAVRCILSCEKPWPSNSILEVAFNLALISRDSDSVLAELVAYLDKHDITVNARRRYGDVTLIRTELMHAATKGNIAEVRKYIHQVGKNAAGLEGGTALICAAAGGHVECCRLLYRELGMQDKHGRTALDHAREGGHLECMRLLRHECNLSKNEGQ</sequence>
<evidence type="ECO:0000313" key="2">
    <source>
        <dbReference type="EMBL" id="KWX14155.1"/>
    </source>
</evidence>
<dbReference type="InterPro" id="IPR036770">
    <property type="entry name" value="Ankyrin_rpt-contain_sf"/>
</dbReference>
<keyword evidence="2" id="KW-0808">Transferase</keyword>
<dbReference type="GO" id="GO:0004674">
    <property type="term" value="F:protein serine/threonine kinase activity"/>
    <property type="evidence" value="ECO:0007669"/>
    <property type="project" value="UniProtKB-KW"/>
</dbReference>
<dbReference type="SUPFAM" id="SSF56112">
    <property type="entry name" value="Protein kinase-like (PK-like)"/>
    <property type="match status" value="1"/>
</dbReference>
<proteinExistence type="predicted"/>
<dbReference type="Gene3D" id="1.25.40.20">
    <property type="entry name" value="Ankyrin repeat-containing domain"/>
    <property type="match status" value="2"/>
</dbReference>
<dbReference type="InterPro" id="IPR000719">
    <property type="entry name" value="Prot_kinase_dom"/>
</dbReference>
<dbReference type="Pfam" id="PF12796">
    <property type="entry name" value="Ank_2"/>
    <property type="match status" value="1"/>
</dbReference>
<feature type="domain" description="Protein kinase" evidence="1">
    <location>
        <begin position="1"/>
        <end position="252"/>
    </location>
</feature>
<organism evidence="2 3">
    <name type="scientific">Giardia duodenalis assemblage B</name>
    <dbReference type="NCBI Taxonomy" id="1394984"/>
    <lineage>
        <taxon>Eukaryota</taxon>
        <taxon>Metamonada</taxon>
        <taxon>Diplomonadida</taxon>
        <taxon>Hexamitidae</taxon>
        <taxon>Giardiinae</taxon>
        <taxon>Giardia</taxon>
    </lineage>
</organism>
<protein>
    <submittedName>
        <fullName evidence="2">Kinase/ NEK / Serine/threonine protein kinase</fullName>
    </submittedName>
</protein>
<dbReference type="PANTHER" id="PTHR24184:SF11">
    <property type="entry name" value="ANKYRIN REPEAT AND SOCS BOX CONTAINING 3"/>
    <property type="match status" value="1"/>
</dbReference>
<name>A0A132NVP4_GIAIN</name>
<evidence type="ECO:0000313" key="3">
    <source>
        <dbReference type="Proteomes" id="UP000070089"/>
    </source>
</evidence>
<evidence type="ECO:0000259" key="1">
    <source>
        <dbReference type="PROSITE" id="PS50011"/>
    </source>
</evidence>
<gene>
    <name evidence="2" type="ORF">QR46_1852</name>
</gene>
<dbReference type="InterPro" id="IPR002110">
    <property type="entry name" value="Ankyrin_rpt"/>
</dbReference>